<protein>
    <submittedName>
        <fullName evidence="2">Uncharacterized protein</fullName>
    </submittedName>
</protein>
<name>A0A9Q0ICN2_9TELE</name>
<accession>A0A9Q0ICN2</accession>
<dbReference type="EMBL" id="JANIIK010000112">
    <property type="protein sequence ID" value="KAJ3593889.1"/>
    <property type="molecule type" value="Genomic_DNA"/>
</dbReference>
<feature type="non-terminal residue" evidence="2">
    <location>
        <position position="96"/>
    </location>
</feature>
<gene>
    <name evidence="2" type="ORF">NHX12_006222</name>
</gene>
<feature type="non-terminal residue" evidence="2">
    <location>
        <position position="1"/>
    </location>
</feature>
<reference evidence="2" key="1">
    <citation type="submission" date="2022-07" db="EMBL/GenBank/DDBJ databases">
        <title>Chromosome-level genome of Muraenolepis orangiensis.</title>
        <authorList>
            <person name="Kim J."/>
        </authorList>
    </citation>
    <scope>NUCLEOTIDE SEQUENCE</scope>
    <source>
        <strain evidence="2">KU_S4_2022</strain>
        <tissue evidence="2">Muscle</tissue>
    </source>
</reference>
<keyword evidence="3" id="KW-1185">Reference proteome</keyword>
<organism evidence="2 3">
    <name type="scientific">Muraenolepis orangiensis</name>
    <name type="common">Patagonian moray cod</name>
    <dbReference type="NCBI Taxonomy" id="630683"/>
    <lineage>
        <taxon>Eukaryota</taxon>
        <taxon>Metazoa</taxon>
        <taxon>Chordata</taxon>
        <taxon>Craniata</taxon>
        <taxon>Vertebrata</taxon>
        <taxon>Euteleostomi</taxon>
        <taxon>Actinopterygii</taxon>
        <taxon>Neopterygii</taxon>
        <taxon>Teleostei</taxon>
        <taxon>Neoteleostei</taxon>
        <taxon>Acanthomorphata</taxon>
        <taxon>Zeiogadaria</taxon>
        <taxon>Gadariae</taxon>
        <taxon>Gadiformes</taxon>
        <taxon>Muraenolepidoidei</taxon>
        <taxon>Muraenolepididae</taxon>
        <taxon>Muraenolepis</taxon>
    </lineage>
</organism>
<evidence type="ECO:0000313" key="2">
    <source>
        <dbReference type="EMBL" id="KAJ3593889.1"/>
    </source>
</evidence>
<proteinExistence type="predicted"/>
<comment type="caution">
    <text evidence="2">The sequence shown here is derived from an EMBL/GenBank/DDBJ whole genome shotgun (WGS) entry which is preliminary data.</text>
</comment>
<evidence type="ECO:0000313" key="3">
    <source>
        <dbReference type="Proteomes" id="UP001148018"/>
    </source>
</evidence>
<dbReference type="AlphaFoldDB" id="A0A9Q0ICN2"/>
<evidence type="ECO:0000256" key="1">
    <source>
        <dbReference type="SAM" id="MobiDB-lite"/>
    </source>
</evidence>
<sequence>PGGNAHPSNRHPHGPRTRGEGGPINQMMRISTQKQNTLPPPLQEQMPGGVIATYLTLPAFTDMSGSRQLASAKNIDRAATPLSVSLSTPASVCVCA</sequence>
<dbReference type="Proteomes" id="UP001148018">
    <property type="component" value="Unassembled WGS sequence"/>
</dbReference>
<feature type="region of interest" description="Disordered" evidence="1">
    <location>
        <begin position="1"/>
        <end position="30"/>
    </location>
</feature>